<protein>
    <submittedName>
        <fullName evidence="1">Pheophorbide a oxygenase, chloroplastic</fullName>
    </submittedName>
</protein>
<gene>
    <name evidence="1" type="ORF">KUF71_002761</name>
</gene>
<dbReference type="EMBL" id="JAHWGI010001277">
    <property type="protein sequence ID" value="KAK3927016.1"/>
    <property type="molecule type" value="Genomic_DNA"/>
</dbReference>
<sequence>MVLYITLRIYKTSEYSSINSFEIVVKIGSGGRSRSLTAIPDLRKMGGLGDGKWTIGFQWKEGFSTGAPLVERRNISCDTFFQPSQPRTIWIVLIEYAFDHWDCQQQGSLRSLSTISMDPDNKIYNNVLGPEGGDEADMLRLLLLLASKGLLLLFTF</sequence>
<dbReference type="AlphaFoldDB" id="A0AAE1HUE4"/>
<evidence type="ECO:0000313" key="2">
    <source>
        <dbReference type="Proteomes" id="UP001219518"/>
    </source>
</evidence>
<comment type="caution">
    <text evidence="1">The sequence shown here is derived from an EMBL/GenBank/DDBJ whole genome shotgun (WGS) entry which is preliminary data.</text>
</comment>
<reference evidence="1" key="1">
    <citation type="submission" date="2021-07" db="EMBL/GenBank/DDBJ databases">
        <authorList>
            <person name="Catto M.A."/>
            <person name="Jacobson A."/>
            <person name="Kennedy G."/>
            <person name="Labadie P."/>
            <person name="Hunt B.G."/>
            <person name="Srinivasan R."/>
        </authorList>
    </citation>
    <scope>NUCLEOTIDE SEQUENCE</scope>
    <source>
        <strain evidence="1">PL_HMW_Pooled</strain>
        <tissue evidence="1">Head</tissue>
    </source>
</reference>
<reference evidence="1" key="2">
    <citation type="journal article" date="2023" name="BMC Genomics">
        <title>Pest status, molecular evolution, and epigenetic factors derived from the genome assembly of Frankliniella fusca, a thysanopteran phytovirus vector.</title>
        <authorList>
            <person name="Catto M.A."/>
            <person name="Labadie P.E."/>
            <person name="Jacobson A.L."/>
            <person name="Kennedy G.G."/>
            <person name="Srinivasan R."/>
            <person name="Hunt B.G."/>
        </authorList>
    </citation>
    <scope>NUCLEOTIDE SEQUENCE</scope>
    <source>
        <strain evidence="1">PL_HMW_Pooled</strain>
    </source>
</reference>
<name>A0AAE1HUE4_9NEOP</name>
<proteinExistence type="predicted"/>
<dbReference type="Proteomes" id="UP001219518">
    <property type="component" value="Unassembled WGS sequence"/>
</dbReference>
<evidence type="ECO:0000313" key="1">
    <source>
        <dbReference type="EMBL" id="KAK3927016.1"/>
    </source>
</evidence>
<keyword evidence="2" id="KW-1185">Reference proteome</keyword>
<organism evidence="1 2">
    <name type="scientific">Frankliniella fusca</name>
    <dbReference type="NCBI Taxonomy" id="407009"/>
    <lineage>
        <taxon>Eukaryota</taxon>
        <taxon>Metazoa</taxon>
        <taxon>Ecdysozoa</taxon>
        <taxon>Arthropoda</taxon>
        <taxon>Hexapoda</taxon>
        <taxon>Insecta</taxon>
        <taxon>Pterygota</taxon>
        <taxon>Neoptera</taxon>
        <taxon>Paraneoptera</taxon>
        <taxon>Thysanoptera</taxon>
        <taxon>Terebrantia</taxon>
        <taxon>Thripoidea</taxon>
        <taxon>Thripidae</taxon>
        <taxon>Frankliniella</taxon>
    </lineage>
</organism>
<accession>A0AAE1HUE4</accession>